<feature type="chain" id="PRO_5040206700" evidence="1">
    <location>
        <begin position="23"/>
        <end position="145"/>
    </location>
</feature>
<gene>
    <name evidence="2" type="ORF">SEMRO_1499_G277730.1</name>
</gene>
<sequence>MFLLILPWLNVLLSASVSSCDAFLLPQSTIGGVTRTTTTDHQRWSSLAASSQEEDEKKKKHVVIVGGGWAGFSAADALAQASDNTNLKITLLDAAPRGKGGLAGGANGGRCAVRCRHGMTQKNKLKIKRGFYVYLVLASPGRFTS</sequence>
<organism evidence="2 3">
    <name type="scientific">Seminavis robusta</name>
    <dbReference type="NCBI Taxonomy" id="568900"/>
    <lineage>
        <taxon>Eukaryota</taxon>
        <taxon>Sar</taxon>
        <taxon>Stramenopiles</taxon>
        <taxon>Ochrophyta</taxon>
        <taxon>Bacillariophyta</taxon>
        <taxon>Bacillariophyceae</taxon>
        <taxon>Bacillariophycidae</taxon>
        <taxon>Naviculales</taxon>
        <taxon>Naviculaceae</taxon>
        <taxon>Seminavis</taxon>
    </lineage>
</organism>
<dbReference type="InterPro" id="IPR036188">
    <property type="entry name" value="FAD/NAD-bd_sf"/>
</dbReference>
<accession>A0A9N8EQ97</accession>
<dbReference type="Gene3D" id="3.50.50.100">
    <property type="match status" value="1"/>
</dbReference>
<evidence type="ECO:0000313" key="3">
    <source>
        <dbReference type="Proteomes" id="UP001153069"/>
    </source>
</evidence>
<dbReference type="EMBL" id="CAICTM010001497">
    <property type="protein sequence ID" value="CAB9524139.1"/>
    <property type="molecule type" value="Genomic_DNA"/>
</dbReference>
<comment type="caution">
    <text evidence="2">The sequence shown here is derived from an EMBL/GenBank/DDBJ whole genome shotgun (WGS) entry which is preliminary data.</text>
</comment>
<dbReference type="AlphaFoldDB" id="A0A9N8EQ97"/>
<reference evidence="2" key="1">
    <citation type="submission" date="2020-06" db="EMBL/GenBank/DDBJ databases">
        <authorList>
            <consortium name="Plant Systems Biology data submission"/>
        </authorList>
    </citation>
    <scope>NUCLEOTIDE SEQUENCE</scope>
    <source>
        <strain evidence="2">D6</strain>
    </source>
</reference>
<protein>
    <submittedName>
        <fullName evidence="2">Desaturase</fullName>
    </submittedName>
</protein>
<name>A0A9N8EQ97_9STRA</name>
<evidence type="ECO:0000256" key="1">
    <source>
        <dbReference type="SAM" id="SignalP"/>
    </source>
</evidence>
<proteinExistence type="predicted"/>
<evidence type="ECO:0000313" key="2">
    <source>
        <dbReference type="EMBL" id="CAB9524139.1"/>
    </source>
</evidence>
<dbReference type="Pfam" id="PF13450">
    <property type="entry name" value="NAD_binding_8"/>
    <property type="match status" value="1"/>
</dbReference>
<keyword evidence="1" id="KW-0732">Signal</keyword>
<feature type="signal peptide" evidence="1">
    <location>
        <begin position="1"/>
        <end position="22"/>
    </location>
</feature>
<keyword evidence="3" id="KW-1185">Reference proteome</keyword>
<dbReference type="Proteomes" id="UP001153069">
    <property type="component" value="Unassembled WGS sequence"/>
</dbReference>
<dbReference type="SUPFAM" id="SSF51905">
    <property type="entry name" value="FAD/NAD(P)-binding domain"/>
    <property type="match status" value="1"/>
</dbReference>